<dbReference type="STRING" id="42155.A0A0R3R7Y7"/>
<proteinExistence type="predicted"/>
<dbReference type="EMBL" id="UZAG01020829">
    <property type="protein sequence ID" value="VDO48035.1"/>
    <property type="molecule type" value="Genomic_DNA"/>
</dbReference>
<reference evidence="2 3" key="2">
    <citation type="submission" date="2018-11" db="EMBL/GenBank/DDBJ databases">
        <authorList>
            <consortium name="Pathogen Informatics"/>
        </authorList>
    </citation>
    <scope>NUCLEOTIDE SEQUENCE [LARGE SCALE GENOMIC DNA]</scope>
</reference>
<protein>
    <submittedName>
        <fullName evidence="4">Ovule protein</fullName>
    </submittedName>
</protein>
<keyword evidence="3" id="KW-1185">Reference proteome</keyword>
<evidence type="ECO:0000313" key="2">
    <source>
        <dbReference type="EMBL" id="VDO48035.1"/>
    </source>
</evidence>
<evidence type="ECO:0000313" key="3">
    <source>
        <dbReference type="Proteomes" id="UP000280834"/>
    </source>
</evidence>
<evidence type="ECO:0000256" key="1">
    <source>
        <dbReference type="SAM" id="MobiDB-lite"/>
    </source>
</evidence>
<organism evidence="4">
    <name type="scientific">Brugia timori</name>
    <dbReference type="NCBI Taxonomy" id="42155"/>
    <lineage>
        <taxon>Eukaryota</taxon>
        <taxon>Metazoa</taxon>
        <taxon>Ecdysozoa</taxon>
        <taxon>Nematoda</taxon>
        <taxon>Chromadorea</taxon>
        <taxon>Rhabditida</taxon>
        <taxon>Spirurina</taxon>
        <taxon>Spiruromorpha</taxon>
        <taxon>Filarioidea</taxon>
        <taxon>Onchocercidae</taxon>
        <taxon>Brugia</taxon>
    </lineage>
</organism>
<name>A0A0R3R7Y7_9BILA</name>
<reference evidence="4" key="1">
    <citation type="submission" date="2017-02" db="UniProtKB">
        <authorList>
            <consortium name="WormBaseParasite"/>
        </authorList>
    </citation>
    <scope>IDENTIFICATION</scope>
</reference>
<feature type="compositionally biased region" description="Basic and acidic residues" evidence="1">
    <location>
        <begin position="1"/>
        <end position="10"/>
    </location>
</feature>
<evidence type="ECO:0000313" key="4">
    <source>
        <dbReference type="WBParaSite" id="BTMF_0001614301-mRNA-1"/>
    </source>
</evidence>
<dbReference type="Proteomes" id="UP000280834">
    <property type="component" value="Unassembled WGS sequence"/>
</dbReference>
<gene>
    <name evidence="2" type="ORF">BTMF_LOCUS14123</name>
</gene>
<dbReference type="AlphaFoldDB" id="A0A0R3R7Y7"/>
<sequence>MTEMVKEKRGSKISKCSGTSNERRYSSTCALLKEFCHRTSSHGIPLIGYGYLFIITYCEMT</sequence>
<feature type="region of interest" description="Disordered" evidence="1">
    <location>
        <begin position="1"/>
        <end position="24"/>
    </location>
</feature>
<accession>A0A0R3R7Y7</accession>
<dbReference type="WBParaSite" id="BTMF_0001614301-mRNA-1">
    <property type="protein sequence ID" value="BTMF_0001614301-mRNA-1"/>
    <property type="gene ID" value="BTMF_0001614301"/>
</dbReference>